<keyword evidence="10" id="KW-0407">Ion channel</keyword>
<dbReference type="AlphaFoldDB" id="A0A9D4U320"/>
<dbReference type="InterPro" id="IPR003148">
    <property type="entry name" value="RCK_N"/>
</dbReference>
<feature type="domain" description="Ion transport" evidence="13">
    <location>
        <begin position="97"/>
        <end position="300"/>
    </location>
</feature>
<dbReference type="Gene3D" id="3.40.50.720">
    <property type="entry name" value="NAD(P)-binding Rossmann-like Domain"/>
    <property type="match status" value="1"/>
</dbReference>
<dbReference type="InterPro" id="IPR047871">
    <property type="entry name" value="K_chnl_Slo-like"/>
</dbReference>
<dbReference type="SUPFAM" id="SSF81324">
    <property type="entry name" value="Voltage-gated potassium channels"/>
    <property type="match status" value="1"/>
</dbReference>
<dbReference type="InterPro" id="IPR005821">
    <property type="entry name" value="Ion_trans_dom"/>
</dbReference>
<feature type="domain" description="RCK N-terminal" evidence="15">
    <location>
        <begin position="774"/>
        <end position="898"/>
    </location>
</feature>
<keyword evidence="3" id="KW-0633">Potassium transport</keyword>
<dbReference type="InterPro" id="IPR003929">
    <property type="entry name" value="K_chnl_BK_asu"/>
</dbReference>
<evidence type="ECO:0000256" key="9">
    <source>
        <dbReference type="ARBA" id="ARBA00023136"/>
    </source>
</evidence>
<feature type="transmembrane region" description="Helical" evidence="12">
    <location>
        <begin position="255"/>
        <end position="273"/>
    </location>
</feature>
<evidence type="ECO:0000259" key="15">
    <source>
        <dbReference type="Pfam" id="PF22614"/>
    </source>
</evidence>
<feature type="non-terminal residue" evidence="16">
    <location>
        <position position="1066"/>
    </location>
</feature>
<dbReference type="Gene3D" id="1.10.287.70">
    <property type="match status" value="1"/>
</dbReference>
<keyword evidence="9 12" id="KW-0472">Membrane</keyword>
<keyword evidence="2" id="KW-0813">Transport</keyword>
<evidence type="ECO:0000256" key="11">
    <source>
        <dbReference type="SAM" id="MobiDB-lite"/>
    </source>
</evidence>
<feature type="domain" description="RCK N-terminal" evidence="15">
    <location>
        <begin position="322"/>
        <end position="434"/>
    </location>
</feature>
<dbReference type="PANTHER" id="PTHR10027">
    <property type="entry name" value="CALCIUM-ACTIVATED POTASSIUM CHANNEL ALPHA CHAIN"/>
    <property type="match status" value="1"/>
</dbReference>
<feature type="compositionally biased region" description="Basic and acidic residues" evidence="11">
    <location>
        <begin position="7"/>
        <end position="17"/>
    </location>
</feature>
<dbReference type="InterPro" id="IPR027359">
    <property type="entry name" value="Volt_channel_dom_sf"/>
</dbReference>
<evidence type="ECO:0000256" key="12">
    <source>
        <dbReference type="SAM" id="Phobius"/>
    </source>
</evidence>
<evidence type="ECO:0000256" key="4">
    <source>
        <dbReference type="ARBA" id="ARBA00022692"/>
    </source>
</evidence>
<dbReference type="Gene3D" id="1.20.120.350">
    <property type="entry name" value="Voltage-gated potassium channels. Chain C"/>
    <property type="match status" value="1"/>
</dbReference>
<evidence type="ECO:0000256" key="2">
    <source>
        <dbReference type="ARBA" id="ARBA00022448"/>
    </source>
</evidence>
<feature type="transmembrane region" description="Helical" evidence="12">
    <location>
        <begin position="155"/>
        <end position="175"/>
    </location>
</feature>
<evidence type="ECO:0000256" key="8">
    <source>
        <dbReference type="ARBA" id="ARBA00023065"/>
    </source>
</evidence>
<name>A0A9D4U320_ADICA</name>
<evidence type="ECO:0000256" key="7">
    <source>
        <dbReference type="ARBA" id="ARBA00022989"/>
    </source>
</evidence>
<dbReference type="PANTHER" id="PTHR10027:SF39">
    <property type="entry name" value="CALCIUM-ACTIVATED POTASSIUM CHANNEL BK ALPHA SUBUNIT DOMAIN-CONTAINING PROTEIN"/>
    <property type="match status" value="1"/>
</dbReference>
<evidence type="ECO:0000313" key="17">
    <source>
        <dbReference type="Proteomes" id="UP000886520"/>
    </source>
</evidence>
<gene>
    <name evidence="16" type="ORF">GOP47_0024465</name>
</gene>
<keyword evidence="7 12" id="KW-1133">Transmembrane helix</keyword>
<organism evidence="16 17">
    <name type="scientific">Adiantum capillus-veneris</name>
    <name type="common">Maidenhair fern</name>
    <dbReference type="NCBI Taxonomy" id="13818"/>
    <lineage>
        <taxon>Eukaryota</taxon>
        <taxon>Viridiplantae</taxon>
        <taxon>Streptophyta</taxon>
        <taxon>Embryophyta</taxon>
        <taxon>Tracheophyta</taxon>
        <taxon>Polypodiopsida</taxon>
        <taxon>Polypodiidae</taxon>
        <taxon>Polypodiales</taxon>
        <taxon>Pteridineae</taxon>
        <taxon>Pteridaceae</taxon>
        <taxon>Vittarioideae</taxon>
        <taxon>Adiantum</taxon>
    </lineage>
</organism>
<feature type="domain" description="Calcium-activated potassium channel BK alpha subunit" evidence="14">
    <location>
        <begin position="464"/>
        <end position="551"/>
    </location>
</feature>
<evidence type="ECO:0000256" key="6">
    <source>
        <dbReference type="ARBA" id="ARBA00022958"/>
    </source>
</evidence>
<keyword evidence="17" id="KW-1185">Reference proteome</keyword>
<comment type="caution">
    <text evidence="16">The sequence shown here is derived from an EMBL/GenBank/DDBJ whole genome shotgun (WGS) entry which is preliminary data.</text>
</comment>
<proteinExistence type="predicted"/>
<evidence type="ECO:0000313" key="16">
    <source>
        <dbReference type="EMBL" id="KAI5060045.1"/>
    </source>
</evidence>
<feature type="transmembrane region" description="Helical" evidence="12">
    <location>
        <begin position="214"/>
        <end position="235"/>
    </location>
</feature>
<feature type="transmembrane region" description="Helical" evidence="12">
    <location>
        <begin position="129"/>
        <end position="148"/>
    </location>
</feature>
<keyword evidence="5" id="KW-0631">Potassium channel</keyword>
<evidence type="ECO:0000259" key="14">
    <source>
        <dbReference type="Pfam" id="PF03493"/>
    </source>
</evidence>
<dbReference type="OrthoDB" id="1904634at2759"/>
<evidence type="ECO:0008006" key="18">
    <source>
        <dbReference type="Google" id="ProtNLM"/>
    </source>
</evidence>
<evidence type="ECO:0000259" key="13">
    <source>
        <dbReference type="Pfam" id="PF00520"/>
    </source>
</evidence>
<evidence type="ECO:0000256" key="10">
    <source>
        <dbReference type="ARBA" id="ARBA00023303"/>
    </source>
</evidence>
<feature type="transmembrane region" description="Helical" evidence="12">
    <location>
        <begin position="280"/>
        <end position="297"/>
    </location>
</feature>
<feature type="region of interest" description="Disordered" evidence="11">
    <location>
        <begin position="1"/>
        <end position="31"/>
    </location>
</feature>
<evidence type="ECO:0000256" key="3">
    <source>
        <dbReference type="ARBA" id="ARBA00022538"/>
    </source>
</evidence>
<feature type="transmembrane region" description="Helical" evidence="12">
    <location>
        <begin position="97"/>
        <end position="117"/>
    </location>
</feature>
<sequence>IPSKESPWPDEREREEAVEAAPHAHVVREDNGNAGGSPWALLRRALDLLLQWNNRHHVKHVQASPHVLRTYHTSHLYGNLPVSGRFRTFIRCGNIRYVWYVVELNLAVLSGILYVYSTYYVNTALYMKNIQDFISLVFFFDYVLHVFCEPATLHYVFSVRGIVELLSFVPLVFLFDGPGKGSRFIHLLQLLRIVRIFSCLGEIGIVGSTATQQIILLVVATVGVVFLDAGILQWLENGFSAESKSSSSSLTYWQSFYFLIVTVATVGYGDVVPTTTAGQVLAVLSIIGTVVILPSQIGKISSVASRRPYGQSFSAWRIVDSRFVIISGSVKLRIIHEFLSDLFNPSHYEDLEVYPLCVVIMGPFRPSYELKETLSLYGDNVAFMEGSPLCQSDLERANATKASAFFLLADADAKDAKIEDAAQIVRALAVQRYCLGNVRIIVEVLDPATQSSTVWDSYYKSCMEVICPSKVHFKILSRSCHIKGLYAFIANMFTSGIRMRQTSLSHFLSEYCYSFSQSVYPVILPSIFCGLLFEEVVEFVYSAFNVVLFGLDIPVDDDQTQEVCRTVVLFPRGHFVDKDDIGLVLACDLQTVHSISKLTQEDMGKYSKRWTFSKFSKRKAERTEDKMKLLQHVCSKWTYQKSRASISKEINLEATELDIELTERAEPSSPHGHGKLKKHLFNVIYTGLVEQGGRKNASEAGYLNDFHQLTQSKDDGRSPDSRKGWSIQLGAEELLAWPPSLQYGRPHPAVLTRKTDLILQNLQKRTISFVDLAKPHVLVCCQGCWPTHMYYLLAGLRMPPFPMPPVVILHPQEPSAFHWGSVGIFEDVFFLQGAPLYEVDLLRGGILQAEKVVVLGDQGVLVDITPGRIEAAGETIKFSSAYTSDIDNIVIVANIEQILGKRANNVIVEMQHISALHYVQPQYSIPREIFSVKDYKRNPNGLVHYTPPFMEGKAVSGSMLGFLLRFTFYNKNTRSIIEQLVDGGPTKLYDGLSNDHRRIMDQISVPDEYVNRPFSELFIGLLTHQKMLALGLYRASGTLGAPTPYVYTNPPRDAIVNAVDLVFVLK</sequence>
<keyword evidence="6" id="KW-0630">Potassium</keyword>
<dbReference type="Pfam" id="PF03493">
    <property type="entry name" value="BK_channel_a"/>
    <property type="match status" value="1"/>
</dbReference>
<keyword evidence="8" id="KW-0406">Ion transport</keyword>
<dbReference type="GO" id="GO:0005267">
    <property type="term" value="F:potassium channel activity"/>
    <property type="evidence" value="ECO:0007669"/>
    <property type="project" value="UniProtKB-KW"/>
</dbReference>
<feature type="transmembrane region" description="Helical" evidence="12">
    <location>
        <begin position="187"/>
        <end position="207"/>
    </location>
</feature>
<dbReference type="Pfam" id="PF00520">
    <property type="entry name" value="Ion_trans"/>
    <property type="match status" value="1"/>
</dbReference>
<reference evidence="16" key="1">
    <citation type="submission" date="2021-01" db="EMBL/GenBank/DDBJ databases">
        <title>Adiantum capillus-veneris genome.</title>
        <authorList>
            <person name="Fang Y."/>
            <person name="Liao Q."/>
        </authorList>
    </citation>
    <scope>NUCLEOTIDE SEQUENCE</scope>
    <source>
        <strain evidence="16">H3</strain>
        <tissue evidence="16">Leaf</tissue>
    </source>
</reference>
<evidence type="ECO:0000256" key="1">
    <source>
        <dbReference type="ARBA" id="ARBA00004141"/>
    </source>
</evidence>
<dbReference type="GO" id="GO:0016020">
    <property type="term" value="C:membrane"/>
    <property type="evidence" value="ECO:0007669"/>
    <property type="project" value="UniProtKB-SubCell"/>
</dbReference>
<accession>A0A9D4U320</accession>
<keyword evidence="4 12" id="KW-0812">Transmembrane</keyword>
<dbReference type="EMBL" id="JABFUD020000024">
    <property type="protein sequence ID" value="KAI5060045.1"/>
    <property type="molecule type" value="Genomic_DNA"/>
</dbReference>
<comment type="subcellular location">
    <subcellularLocation>
        <location evidence="1">Membrane</location>
        <topology evidence="1">Multi-pass membrane protein</topology>
    </subcellularLocation>
</comment>
<dbReference type="Proteomes" id="UP000886520">
    <property type="component" value="Chromosome 24"/>
</dbReference>
<protein>
    <recommendedName>
        <fullName evidence="18">Ion transport domain-containing protein</fullName>
    </recommendedName>
</protein>
<dbReference type="Pfam" id="PF22614">
    <property type="entry name" value="Slo-like_RCK"/>
    <property type="match status" value="2"/>
</dbReference>
<evidence type="ECO:0000256" key="5">
    <source>
        <dbReference type="ARBA" id="ARBA00022826"/>
    </source>
</evidence>